<evidence type="ECO:0000256" key="4">
    <source>
        <dbReference type="SAM" id="SignalP"/>
    </source>
</evidence>
<dbReference type="EMBL" id="JH795855">
    <property type="protein sequence ID" value="EJU05972.1"/>
    <property type="molecule type" value="Genomic_DNA"/>
</dbReference>
<dbReference type="InterPro" id="IPR019398">
    <property type="entry name" value="Pre-rRNA_process_TSR2"/>
</dbReference>
<dbReference type="AlphaFoldDB" id="M5GF51"/>
<reference evidence="5 6" key="1">
    <citation type="journal article" date="2012" name="Science">
        <title>The Paleozoic origin of enzymatic lignin decomposition reconstructed from 31 fungal genomes.</title>
        <authorList>
            <person name="Floudas D."/>
            <person name="Binder M."/>
            <person name="Riley R."/>
            <person name="Barry K."/>
            <person name="Blanchette R.A."/>
            <person name="Henrissat B."/>
            <person name="Martinez A.T."/>
            <person name="Otillar R."/>
            <person name="Spatafora J.W."/>
            <person name="Yadav J.S."/>
            <person name="Aerts A."/>
            <person name="Benoit I."/>
            <person name="Boyd A."/>
            <person name="Carlson A."/>
            <person name="Copeland A."/>
            <person name="Coutinho P.M."/>
            <person name="de Vries R.P."/>
            <person name="Ferreira P."/>
            <person name="Findley K."/>
            <person name="Foster B."/>
            <person name="Gaskell J."/>
            <person name="Glotzer D."/>
            <person name="Gorecki P."/>
            <person name="Heitman J."/>
            <person name="Hesse C."/>
            <person name="Hori C."/>
            <person name="Igarashi K."/>
            <person name="Jurgens J.A."/>
            <person name="Kallen N."/>
            <person name="Kersten P."/>
            <person name="Kohler A."/>
            <person name="Kuees U."/>
            <person name="Kumar T.K.A."/>
            <person name="Kuo A."/>
            <person name="LaButti K."/>
            <person name="Larrondo L.F."/>
            <person name="Lindquist E."/>
            <person name="Ling A."/>
            <person name="Lombard V."/>
            <person name="Lucas S."/>
            <person name="Lundell T."/>
            <person name="Martin R."/>
            <person name="McLaughlin D.J."/>
            <person name="Morgenstern I."/>
            <person name="Morin E."/>
            <person name="Murat C."/>
            <person name="Nagy L.G."/>
            <person name="Nolan M."/>
            <person name="Ohm R.A."/>
            <person name="Patyshakuliyeva A."/>
            <person name="Rokas A."/>
            <person name="Ruiz-Duenas F.J."/>
            <person name="Sabat G."/>
            <person name="Salamov A."/>
            <person name="Samejima M."/>
            <person name="Schmutz J."/>
            <person name="Slot J.C."/>
            <person name="St John F."/>
            <person name="Stenlid J."/>
            <person name="Sun H."/>
            <person name="Sun S."/>
            <person name="Syed K."/>
            <person name="Tsang A."/>
            <person name="Wiebenga A."/>
            <person name="Young D."/>
            <person name="Pisabarro A."/>
            <person name="Eastwood D.C."/>
            <person name="Martin F."/>
            <person name="Cullen D."/>
            <person name="Grigoriev I.V."/>
            <person name="Hibbett D.S."/>
        </authorList>
    </citation>
    <scope>NUCLEOTIDE SEQUENCE [LARGE SCALE GENOMIC DNA]</scope>
    <source>
        <strain evidence="5 6">DJM-731 SS1</strain>
    </source>
</reference>
<organism evidence="5 6">
    <name type="scientific">Dacryopinax primogenitus (strain DJM 731)</name>
    <name type="common">Brown rot fungus</name>
    <dbReference type="NCBI Taxonomy" id="1858805"/>
    <lineage>
        <taxon>Eukaryota</taxon>
        <taxon>Fungi</taxon>
        <taxon>Dikarya</taxon>
        <taxon>Basidiomycota</taxon>
        <taxon>Agaricomycotina</taxon>
        <taxon>Dacrymycetes</taxon>
        <taxon>Dacrymycetales</taxon>
        <taxon>Dacrymycetaceae</taxon>
        <taxon>Dacryopinax</taxon>
    </lineage>
</organism>
<evidence type="ECO:0008006" key="7">
    <source>
        <dbReference type="Google" id="ProtNLM"/>
    </source>
</evidence>
<dbReference type="GeneID" id="63689354"/>
<feature type="non-terminal residue" evidence="5">
    <location>
        <position position="1"/>
    </location>
</feature>
<evidence type="ECO:0000256" key="1">
    <source>
        <dbReference type="ARBA" id="ARBA00006524"/>
    </source>
</evidence>
<feature type="compositionally biased region" description="Acidic residues" evidence="3">
    <location>
        <begin position="123"/>
        <end position="145"/>
    </location>
</feature>
<keyword evidence="6" id="KW-1185">Reference proteome</keyword>
<dbReference type="HOGENOM" id="CLU_074896_0_2_1"/>
<feature type="signal peptide" evidence="4">
    <location>
        <begin position="1"/>
        <end position="32"/>
    </location>
</feature>
<keyword evidence="2" id="KW-0698">rRNA processing</keyword>
<dbReference type="Proteomes" id="UP000030653">
    <property type="component" value="Unassembled WGS sequence"/>
</dbReference>
<keyword evidence="4" id="KW-0732">Signal</keyword>
<dbReference type="STRING" id="1858805.M5GF51"/>
<gene>
    <name evidence="5" type="ORF">DACRYDRAFT_27252</name>
</gene>
<evidence type="ECO:0000313" key="6">
    <source>
        <dbReference type="Proteomes" id="UP000030653"/>
    </source>
</evidence>
<dbReference type="OMA" id="FELWPAM"/>
<name>M5GF51_DACPD</name>
<proteinExistence type="inferred from homology"/>
<accession>M5GF51</accession>
<protein>
    <recommendedName>
        <fullName evidence="7">Pre-rRNA-processing protein TSR2</fullName>
    </recommendedName>
</protein>
<feature type="non-terminal residue" evidence="5">
    <location>
        <position position="171"/>
    </location>
</feature>
<evidence type="ECO:0000256" key="2">
    <source>
        <dbReference type="ARBA" id="ARBA00022552"/>
    </source>
</evidence>
<feature type="compositionally biased region" description="Basic and acidic residues" evidence="3">
    <location>
        <begin position="151"/>
        <end position="161"/>
    </location>
</feature>
<evidence type="ECO:0000256" key="3">
    <source>
        <dbReference type="SAM" id="MobiDB-lite"/>
    </source>
</evidence>
<dbReference type="Pfam" id="PF10273">
    <property type="entry name" value="WGG"/>
    <property type="match status" value="1"/>
</dbReference>
<feature type="chain" id="PRO_5004067669" description="Pre-rRNA-processing protein TSR2" evidence="4">
    <location>
        <begin position="33"/>
        <end position="171"/>
    </location>
</feature>
<dbReference type="GO" id="GO:0006364">
    <property type="term" value="P:rRNA processing"/>
    <property type="evidence" value="ECO:0007669"/>
    <property type="project" value="UniProtKB-KW"/>
</dbReference>
<evidence type="ECO:0000313" key="5">
    <source>
        <dbReference type="EMBL" id="EJU05972.1"/>
    </source>
</evidence>
<comment type="similarity">
    <text evidence="1">Belongs to the TSR2 family.</text>
</comment>
<feature type="compositionally biased region" description="Acidic residues" evidence="3">
    <location>
        <begin position="162"/>
        <end position="171"/>
    </location>
</feature>
<sequence>PAQLTLFARAILAHLRLWPALRLALQTSTAQGKENVQLFASEILELFQSKRVGVDDVEELLLQIMDEEFDTLVEDESALALSRALILTWENLTSPEMEPSVKLLEEQVERAGRTRVTAQVREEVEEVDGDDDDDDGEEEEGDVEMQYEAPRLVERKEKPEPVVDDDGFTLV</sequence>
<dbReference type="RefSeq" id="XP_040632866.1">
    <property type="nucleotide sequence ID" value="XM_040774292.1"/>
</dbReference>
<dbReference type="PANTHER" id="PTHR21250">
    <property type="entry name" value="PRE-RRNA-PROCESSING PROTEIN TSR2 HOMOLOG"/>
    <property type="match status" value="1"/>
</dbReference>
<feature type="region of interest" description="Disordered" evidence="3">
    <location>
        <begin position="114"/>
        <end position="171"/>
    </location>
</feature>
<dbReference type="OrthoDB" id="263560at2759"/>